<dbReference type="Pfam" id="PF02210">
    <property type="entry name" value="Laminin_G_2"/>
    <property type="match status" value="2"/>
</dbReference>
<keyword evidence="2" id="KW-0677">Repeat</keyword>
<dbReference type="PROSITE" id="PS50268">
    <property type="entry name" value="CADHERIN_2"/>
    <property type="match status" value="1"/>
</dbReference>
<evidence type="ECO:0000313" key="11">
    <source>
        <dbReference type="EMBL" id="GIY40722.1"/>
    </source>
</evidence>
<dbReference type="PROSITE" id="PS51854">
    <property type="entry name" value="CSPG"/>
    <property type="match status" value="11"/>
</dbReference>
<feature type="repeat" description="CSPG" evidence="6">
    <location>
        <begin position="1312"/>
        <end position="1403"/>
    </location>
</feature>
<dbReference type="InterPro" id="IPR051561">
    <property type="entry name" value="FRAS1_ECM"/>
</dbReference>
<keyword evidence="8" id="KW-1133">Transmembrane helix</keyword>
<feature type="domain" description="Laminin G" evidence="9">
    <location>
        <begin position="142"/>
        <end position="323"/>
    </location>
</feature>
<feature type="compositionally biased region" description="Pro residues" evidence="7">
    <location>
        <begin position="2246"/>
        <end position="2255"/>
    </location>
</feature>
<reference evidence="11 12" key="1">
    <citation type="submission" date="2021-06" db="EMBL/GenBank/DDBJ databases">
        <title>Caerostris darwini draft genome.</title>
        <authorList>
            <person name="Kono N."/>
            <person name="Arakawa K."/>
        </authorList>
    </citation>
    <scope>NUCLEOTIDE SEQUENCE [LARGE SCALE GENOMIC DNA]</scope>
</reference>
<feature type="repeat" description="CSPG" evidence="6">
    <location>
        <begin position="1193"/>
        <end position="1294"/>
    </location>
</feature>
<dbReference type="CDD" id="cd00110">
    <property type="entry name" value="LamG"/>
    <property type="match status" value="2"/>
</dbReference>
<feature type="transmembrane region" description="Helical" evidence="8">
    <location>
        <begin position="2169"/>
        <end position="2189"/>
    </location>
</feature>
<dbReference type="PANTHER" id="PTHR45739:SF12">
    <property type="entry name" value="CHONDROITIN SULFATE PROTEOGLYCAN 4-LIKE ISOFORM X2"/>
    <property type="match status" value="1"/>
</dbReference>
<dbReference type="Pfam" id="PF16184">
    <property type="entry name" value="Cadherin_3"/>
    <property type="match status" value="12"/>
</dbReference>
<dbReference type="SUPFAM" id="SSF49899">
    <property type="entry name" value="Concanavalin A-like lectins/glucanases"/>
    <property type="match status" value="2"/>
</dbReference>
<dbReference type="GO" id="GO:0007156">
    <property type="term" value="P:homophilic cell adhesion via plasma membrane adhesion molecules"/>
    <property type="evidence" value="ECO:0007669"/>
    <property type="project" value="InterPro"/>
</dbReference>
<dbReference type="SMART" id="SM00282">
    <property type="entry name" value="LamG"/>
    <property type="match status" value="2"/>
</dbReference>
<evidence type="ECO:0000256" key="7">
    <source>
        <dbReference type="SAM" id="MobiDB-lite"/>
    </source>
</evidence>
<dbReference type="GO" id="GO:0009653">
    <property type="term" value="P:anatomical structure morphogenesis"/>
    <property type="evidence" value="ECO:0007669"/>
    <property type="project" value="TreeGrafter"/>
</dbReference>
<organism evidence="11 12">
    <name type="scientific">Caerostris darwini</name>
    <dbReference type="NCBI Taxonomy" id="1538125"/>
    <lineage>
        <taxon>Eukaryota</taxon>
        <taxon>Metazoa</taxon>
        <taxon>Ecdysozoa</taxon>
        <taxon>Arthropoda</taxon>
        <taxon>Chelicerata</taxon>
        <taxon>Arachnida</taxon>
        <taxon>Araneae</taxon>
        <taxon>Araneomorphae</taxon>
        <taxon>Entelegynae</taxon>
        <taxon>Araneoidea</taxon>
        <taxon>Araneidae</taxon>
        <taxon>Caerostris</taxon>
    </lineage>
</organism>
<evidence type="ECO:0000259" key="10">
    <source>
        <dbReference type="PROSITE" id="PS50268"/>
    </source>
</evidence>
<dbReference type="InterPro" id="IPR002126">
    <property type="entry name" value="Cadherin-like_dom"/>
</dbReference>
<keyword evidence="8" id="KW-0472">Membrane</keyword>
<accession>A0AAV4T7N3</accession>
<comment type="caution">
    <text evidence="11">The sequence shown here is derived from an EMBL/GenBank/DDBJ whole genome shotgun (WGS) entry which is preliminary data.</text>
</comment>
<keyword evidence="4" id="KW-0106">Calcium</keyword>
<dbReference type="InterPro" id="IPR013320">
    <property type="entry name" value="ConA-like_dom_sf"/>
</dbReference>
<feature type="region of interest" description="Disordered" evidence="7">
    <location>
        <begin position="2205"/>
        <end position="2289"/>
    </location>
</feature>
<feature type="repeat" description="CSPG" evidence="6">
    <location>
        <begin position="1534"/>
        <end position="1631"/>
    </location>
</feature>
<gene>
    <name evidence="11" type="primary">FREM2</name>
    <name evidence="11" type="ORF">CDAR_37951</name>
</gene>
<comment type="caution">
    <text evidence="5">Lacks conserved residue(s) required for the propagation of feature annotation.</text>
</comment>
<dbReference type="Proteomes" id="UP001054837">
    <property type="component" value="Unassembled WGS sequence"/>
</dbReference>
<dbReference type="EMBL" id="BPLQ01008978">
    <property type="protein sequence ID" value="GIY40722.1"/>
    <property type="molecule type" value="Genomic_DNA"/>
</dbReference>
<dbReference type="InterPro" id="IPR039005">
    <property type="entry name" value="CSPG_rpt"/>
</dbReference>
<dbReference type="GO" id="GO:0005509">
    <property type="term" value="F:calcium ion binding"/>
    <property type="evidence" value="ECO:0007669"/>
    <property type="project" value="UniProtKB-UniRule"/>
</dbReference>
<feature type="domain" description="Laminin G" evidence="9">
    <location>
        <begin position="1"/>
        <end position="132"/>
    </location>
</feature>
<name>A0AAV4T7N3_9ARAC</name>
<evidence type="ECO:0000259" key="9">
    <source>
        <dbReference type="PROSITE" id="PS50025"/>
    </source>
</evidence>
<evidence type="ECO:0000256" key="2">
    <source>
        <dbReference type="ARBA" id="ARBA00022737"/>
    </source>
</evidence>
<feature type="compositionally biased region" description="Low complexity" evidence="7">
    <location>
        <begin position="2256"/>
        <end position="2268"/>
    </location>
</feature>
<evidence type="ECO:0000256" key="4">
    <source>
        <dbReference type="PROSITE-ProRule" id="PRU00043"/>
    </source>
</evidence>
<evidence type="ECO:0000313" key="12">
    <source>
        <dbReference type="Proteomes" id="UP001054837"/>
    </source>
</evidence>
<feature type="repeat" description="CSPG" evidence="6">
    <location>
        <begin position="1082"/>
        <end position="1171"/>
    </location>
</feature>
<feature type="compositionally biased region" description="Polar residues" evidence="7">
    <location>
        <begin position="2218"/>
        <end position="2228"/>
    </location>
</feature>
<keyword evidence="3" id="KW-0325">Glycoprotein</keyword>
<feature type="repeat" description="CSPG" evidence="6">
    <location>
        <begin position="616"/>
        <end position="710"/>
    </location>
</feature>
<feature type="repeat" description="CSPG" evidence="6">
    <location>
        <begin position="377"/>
        <end position="472"/>
    </location>
</feature>
<keyword evidence="8" id="KW-0812">Transmembrane</keyword>
<feature type="repeat" description="CSPG" evidence="6">
    <location>
        <begin position="504"/>
        <end position="598"/>
    </location>
</feature>
<evidence type="ECO:0000256" key="1">
    <source>
        <dbReference type="ARBA" id="ARBA00022729"/>
    </source>
</evidence>
<feature type="repeat" description="CSPG" evidence="6">
    <location>
        <begin position="1786"/>
        <end position="1876"/>
    </location>
</feature>
<dbReference type="GO" id="GO:0016020">
    <property type="term" value="C:membrane"/>
    <property type="evidence" value="ECO:0007669"/>
    <property type="project" value="InterPro"/>
</dbReference>
<evidence type="ECO:0000256" key="6">
    <source>
        <dbReference type="PROSITE-ProRule" id="PRU01201"/>
    </source>
</evidence>
<evidence type="ECO:0000256" key="3">
    <source>
        <dbReference type="ARBA" id="ARBA00023180"/>
    </source>
</evidence>
<dbReference type="PROSITE" id="PS50025">
    <property type="entry name" value="LAM_G_DOMAIN"/>
    <property type="match status" value="2"/>
</dbReference>
<sequence length="2368" mass="264824">MQIQGVSFLKYTGVRINLGAGEAVLPSNPGLRMNDLLWHDLELHRTDAELTLVIDGLHSTYLDIPGRFFELNVKYGVFIGGVGGFSELFLGNIPNFRGCIDDVIFNSHDILKKAAASSSSDEHNVFSVTWNCSDEFEALSNQPISFVDKGSFLALPPWNARNGGSVSLDVKTQTSTAVLFYNAGVPLKSDFISLEILDGKTAVTVNEGNGAVSVQSDITISDGIWHHIDVQFSPSYIEIVIDGHAKNLRPGLGDNRFFDLAGLFYIGGIELNKQARALQDGLQSILIEGAESSLKGCVKNIKINNQLVGFREAEITHGIQPDCTWEYMCLQDPCVPAAECYQDGVDSFRCICELDNCVRANFSSGYKLYTKSSKPIDLEILNLQPLVISEGGSDLLTANHIKVILDYQKYGIREAGVLFHIVEEPKHGSLEIEIYRRTADSIFTLLDLNTDKVRYSHDGSETKTDSIIFELEFQARNHRLPSFLEERHRFVFHIQVLPMNDPPKLKLLAGKIFRIAKHTKKTITPDFLDTEDPDSQPSDIVYTILNLGSPENEAYFENVQVPDKSTDTFTQADISDNLIAYNNRGAGNVRVTIRVSDGIQSDQSTSVFRISPFDLEITLRNNTGITLPYDSYALILSDNLTFVDNAPDQDLEIRFDVVKLPMYGSLQRLRNKNRWYTVNHFTQRQLKKGKLRYVHNNGRPTYDEFKFTVSSGDIKFTSVYDFRITFIAINLKQICNSDLQLNTKTEGIISDTELKYETYPIATPSDQITYIVKSVPIYGNLVLFHASDLEARHKKLDLGSTFTQADINAKRLKYKLHRKSYSSVEDVFKFTVSTTGGVISTDIEFKIKHHPGDVEAVIINEKVTVLEGGAAKIGRSELNIEIPSKSEIIYNITSPPKHGILRRVSIDKNEIEDDSVTVITSTEILQNRLVYVHGDSENERDMFHFIAYAADGNSDSFVYYGTVHILVLMKNDNPPIREVDKIFHVVLDGERKLTGLDLKYVDPDIDSTPADIQYTRREIPNGALFHIDDMATQIYQFTQVDLDTGKIIFRHSGPPYGKAVLRITDGKFYATGILEIKASKPYINITRNTGIVVKRGENGLLSASNLTVETNLDANFDDITYKITSPPKYGEILLNGKLVQEFTQKDLLQENVEYENENSVSFQDSFSFSAFLRDITVDGTFEFRIYPEMYWEPLKVIQNKILYVDEEKIATIDASVLNITQININTNNITYIVITPPKFGFLVTGDVSDFEDWKSVSKTTPTKLFTQSAINERRVHYFPTEQNVSEDNFVFEVTNGITSLRDLTFRFKIISKIIFLKSSNITVVEGSEVPIKSSDISVTNPFYEDWITDYIVVEEPKHGYISYIKNARSKVMEFSASHLRSGFIHYAHDGSETTRDWFTIVANATALNKESSPSTVHVLVEPVNDETPQIVNNTGLDVWEGDVTIITNRHLAAIDEDSDPSEVVFVISSPSNGYVALRNDTKKPILSFTQDQIDRGTIAFVHTGDKAGGFKLQLNDGVNFDSPHVFTITARVLRIILATNEKLSILPRMQQSITKDHLFVTTNDHDFTRVIDFTITHGPDLGRLLVENPDGSVMPISGFTQEQVNRNLVLYEHNKPMIGLKSSDIIRFDIETQNAETLKDVEFHIEISVGNFGSGNLDQLVVLHTLEVKEGGMAVIGQEHVDMSRLFSLWQGKGKSEFAKKLKIVVHAPPVNGWIETESGNSSYIRELSFNREDIRKKRVRYFHDDSDTFSDSFTIGFYLLDDKGNRDVLLFNGTVNIIVYPVNDNPFVLLTPTAVIKIVQGQSFTLGPSILNVTDADDVAKDIVYEIIKSPPSGKLIIRNISISNFTQEDINNYLVQYVHDGTNENRSAFSFKVSDGKYKPGYAALDITIVPIKLHLKNVSAIEVLQGSTAAFLSSKNLGAETNADNEDIWYNITSLPLHGHIFVTGDATRFRQIDINNGLVFYMQSVLTASDDYFTVNIQSGKNVIKEQIVNVTVIPLIQQKPFIASSSGITLITAEFLNATKLAQQTKSNPKFSVLKFPKLGVLKKINPNKYSKRSYPKSFDFTHQDLLNKNVMYEGKSMKMKGDTVDGFEYVLTAPNVQPAKGKFTFTVKPSDIEVFTTIPTEVATVGLKPQPPPAKPDITRAVTTIPETSNGELQQPSISNDHLLIAGIVLGIVIVCLIIIIVVKCRSIRNERNKERTNETYFGQRHGKNKTVAGSHTAQSDLDLSDHNHSNGSISLSDDIPPPPPPPTSPSSSGGPLGCIGSRGTSKNRTLKKRGRCLDAEPSLPPPPYILENGEWTEINVPLPTCKVTPIPQGDEINETALKGPYLLRDPSEGEDWSNYEGSELRFGPACNPVLRKNQYWV</sequence>
<feature type="domain" description="Cadherin" evidence="10">
    <location>
        <begin position="879"/>
        <end position="977"/>
    </location>
</feature>
<keyword evidence="12" id="KW-1185">Reference proteome</keyword>
<dbReference type="InterPro" id="IPR001791">
    <property type="entry name" value="Laminin_G"/>
</dbReference>
<evidence type="ECO:0000256" key="5">
    <source>
        <dbReference type="PROSITE-ProRule" id="PRU00122"/>
    </source>
</evidence>
<feature type="repeat" description="CSPG" evidence="6">
    <location>
        <begin position="854"/>
        <end position="948"/>
    </location>
</feature>
<dbReference type="Gene3D" id="2.60.120.200">
    <property type="match status" value="2"/>
</dbReference>
<protein>
    <submittedName>
        <fullName evidence="11">FRAS1-related extracellular matrix protein 2</fullName>
    </submittedName>
</protein>
<evidence type="ECO:0000256" key="8">
    <source>
        <dbReference type="SAM" id="Phobius"/>
    </source>
</evidence>
<dbReference type="PANTHER" id="PTHR45739">
    <property type="entry name" value="MATRIX PROTEIN, PUTATIVE-RELATED"/>
    <property type="match status" value="1"/>
</dbReference>
<proteinExistence type="predicted"/>
<keyword evidence="1" id="KW-0732">Signal</keyword>
<feature type="repeat" description="CSPG" evidence="6">
    <location>
        <begin position="1427"/>
        <end position="1517"/>
    </location>
</feature>
<feature type="repeat" description="CSPG" evidence="6">
    <location>
        <begin position="730"/>
        <end position="833"/>
    </location>
</feature>